<accession>A0A2S7KTV4</accession>
<keyword evidence="2" id="KW-1185">Reference proteome</keyword>
<dbReference type="Proteomes" id="UP000239800">
    <property type="component" value="Unassembled WGS sequence"/>
</dbReference>
<organism evidence="1 2">
    <name type="scientific">Aureitalea marina</name>
    <dbReference type="NCBI Taxonomy" id="930804"/>
    <lineage>
        <taxon>Bacteria</taxon>
        <taxon>Pseudomonadati</taxon>
        <taxon>Bacteroidota</taxon>
        <taxon>Flavobacteriia</taxon>
        <taxon>Flavobacteriales</taxon>
        <taxon>Flavobacteriaceae</taxon>
        <taxon>Aureitalea</taxon>
    </lineage>
</organism>
<gene>
    <name evidence="1" type="ORF">BST85_12280</name>
</gene>
<dbReference type="EMBL" id="MQUB01000001">
    <property type="protein sequence ID" value="PQB06071.1"/>
    <property type="molecule type" value="Genomic_DNA"/>
</dbReference>
<dbReference type="AlphaFoldDB" id="A0A2S7KTV4"/>
<evidence type="ECO:0000313" key="2">
    <source>
        <dbReference type="Proteomes" id="UP000239800"/>
    </source>
</evidence>
<reference evidence="1 2" key="1">
    <citation type="submission" date="2016-11" db="EMBL/GenBank/DDBJ databases">
        <title>Trade-off between light-utilization and light-protection in marine flavobacteria.</title>
        <authorList>
            <person name="Kumagai Y."/>
        </authorList>
    </citation>
    <scope>NUCLEOTIDE SEQUENCE [LARGE SCALE GENOMIC DNA]</scope>
    <source>
        <strain evidence="1 2">NBRC 107741</strain>
    </source>
</reference>
<name>A0A2S7KTV4_9FLAO</name>
<evidence type="ECO:0008006" key="3">
    <source>
        <dbReference type="Google" id="ProtNLM"/>
    </source>
</evidence>
<protein>
    <recommendedName>
        <fullName evidence="3">Neuromedin U</fullName>
    </recommendedName>
</protein>
<evidence type="ECO:0000313" key="1">
    <source>
        <dbReference type="EMBL" id="PQB06071.1"/>
    </source>
</evidence>
<comment type="caution">
    <text evidence="1">The sequence shown here is derived from an EMBL/GenBank/DDBJ whole genome shotgun (WGS) entry which is preliminary data.</text>
</comment>
<proteinExistence type="predicted"/>
<sequence>MTFSSIVLGQDEETGNSDNLEQKIQNPVADLISLPFQNNIDFGVGPDNRTRNTLNIQPVLPFKINENFNLITRTIVPVISQPVGSSNSEFGLGDVNLSLFLTSAKPKKTIIGYGLALGLPTATDPVLGTGKWSAGPSVVVLVQPKGLTVGGLVQNTWSYAGASDRPDVNFFYSQVFVVKNLSNGWYVNSAPIITANWEASSGNQWTVPIGAGAGKLFRAGKLPINAQLGYYYNVVTPDFGPESQLRIQVVLLFPK</sequence>